<dbReference type="SUPFAM" id="SSF56322">
    <property type="entry name" value="ADC synthase"/>
    <property type="match status" value="1"/>
</dbReference>
<evidence type="ECO:0000313" key="14">
    <source>
        <dbReference type="Proteomes" id="UP000825935"/>
    </source>
</evidence>
<evidence type="ECO:0000256" key="4">
    <source>
        <dbReference type="ARBA" id="ARBA00013139"/>
    </source>
</evidence>
<proteinExistence type="inferred from homology"/>
<dbReference type="SUPFAM" id="SSF52317">
    <property type="entry name" value="Class I glutamine amidotransferase-like"/>
    <property type="match status" value="1"/>
</dbReference>
<comment type="catalytic activity">
    <reaction evidence="1">
        <text>chorismate + L-glutamine = 4-amino-4-deoxychorismate + L-glutamate</text>
        <dbReference type="Rhea" id="RHEA:11672"/>
        <dbReference type="ChEBI" id="CHEBI:29748"/>
        <dbReference type="ChEBI" id="CHEBI:29985"/>
        <dbReference type="ChEBI" id="CHEBI:58359"/>
        <dbReference type="ChEBI" id="CHEBI:58406"/>
        <dbReference type="EC" id="2.6.1.85"/>
    </reaction>
</comment>
<evidence type="ECO:0000259" key="10">
    <source>
        <dbReference type="Pfam" id="PF00117"/>
    </source>
</evidence>
<dbReference type="EC" id="2.6.1.85" evidence="4"/>
<evidence type="ECO:0000259" key="11">
    <source>
        <dbReference type="Pfam" id="PF00425"/>
    </source>
</evidence>
<dbReference type="Pfam" id="PF00425">
    <property type="entry name" value="Chorismate_bind"/>
    <property type="match status" value="1"/>
</dbReference>
<keyword evidence="14" id="KW-1185">Reference proteome</keyword>
<dbReference type="Proteomes" id="UP000825935">
    <property type="component" value="Chromosome 14"/>
</dbReference>
<evidence type="ECO:0000256" key="5">
    <source>
        <dbReference type="ARBA" id="ARBA00022679"/>
    </source>
</evidence>
<reference evidence="13" key="1">
    <citation type="submission" date="2021-08" db="EMBL/GenBank/DDBJ databases">
        <title>WGS assembly of Ceratopteris richardii.</title>
        <authorList>
            <person name="Marchant D.B."/>
            <person name="Chen G."/>
            <person name="Jenkins J."/>
            <person name="Shu S."/>
            <person name="Leebens-Mack J."/>
            <person name="Grimwood J."/>
            <person name="Schmutz J."/>
            <person name="Soltis P."/>
            <person name="Soltis D."/>
            <person name="Chen Z.-H."/>
        </authorList>
    </citation>
    <scope>NUCLEOTIDE SEQUENCE</scope>
    <source>
        <strain evidence="13">Whitten #5841</strain>
        <tissue evidence="13">Leaf</tissue>
    </source>
</reference>
<dbReference type="GO" id="GO:0046820">
    <property type="term" value="F:4-amino-4-deoxychorismate synthase activity"/>
    <property type="evidence" value="ECO:0007669"/>
    <property type="project" value="UniProtKB-EC"/>
</dbReference>
<feature type="domain" description="Glutamine amidotransferase" evidence="10">
    <location>
        <begin position="326"/>
        <end position="363"/>
    </location>
</feature>
<protein>
    <recommendedName>
        <fullName evidence="4">aminodeoxychorismate synthase</fullName>
        <ecNumber evidence="4">2.6.1.85</ecNumber>
    </recommendedName>
    <alternativeName>
        <fullName evidence="8">Para-aminobenzoate synthase</fullName>
    </alternativeName>
    <alternativeName>
        <fullName evidence="9">p-aminobenzoic acid synthase</fullName>
    </alternativeName>
</protein>
<evidence type="ECO:0000256" key="8">
    <source>
        <dbReference type="ARBA" id="ARBA00031329"/>
    </source>
</evidence>
<gene>
    <name evidence="13" type="ORF">KP509_14G093500</name>
</gene>
<dbReference type="Gene3D" id="3.40.50.880">
    <property type="match status" value="2"/>
</dbReference>
<dbReference type="OMA" id="DWSVNIR"/>
<sequence>MDLEAALYFSPVESPHLASKYSSHSIVSLKTGHFRGWRSTKIRKHRAVQTYVRACRSVDHVKARHHIDASLSSAPFCGSTHEERPIKTLLIDNYDSYTYNLYQILCVVNRVPPEVIKNDELHWEDLQKLLKDGAFDNIVISPGPGSPMCARDIGVCLQVLQECKNIPILGVCLGHQALGFVNGAKVVHAPEPVHGRISEIEHIDCPLFSGIPSGKGSGFQVVRYHSLILDSTSLPEELVPTAWTISSSCISSIQHQSDYEDSQHSFQRPDIWTCEPSRLQNTVKPCAVPDTRISSKNERGMHLAKDISVSSDGGSDRSVTTSDDECKSAVIMAISHRERPHYGVQFHPESIGTSFGKQILENFRDITLSHWQRTKAKMAVTRQIVSEDFHPLDGSLKIPLRMYWEKVEGIVSAAGGSESIFCGLFGEGTAKDTFWLDSALQTGGARFSFMGGRGGKLWKRLTYCLSDKHGSGGGILRIEDSVQVEEKVLDKGFLDFFSRELELYKPSEPDSVGLPFDFWGGFVGYLGYELKVECGARLNQHKSKLPDACYFFIDRFIAVDHLTNDVYAVVLYTDTPDGNLLRETLINGKSVHQDKHKVSIASVSSSSNIASSSNISSQTLLAQLWVRDILQRVHGLAEQGRDMSVERRYSSQLASCSLGSKNTDTHFVIAKSKKQYMEDVQSCLKYIKDGESYELCLTTQLQKRVGSFDALGLYLTLRKMNPAPYAAWLHFGPEEVCICCSSPERFLRLDQNGMIEAKPIKGTIPRGRSHAEDEALRRKLQYSEKDQAENLMIVDLLRNDLGRVCKPGTVHVPSLMAVESYATVHTMVSTIRGIKRSDVTALDCVRASFPGGSMTGAPKLRSMELLDSLECSPRGVYSGSVGFFSVNSAFDLNIVIRTLVIHKGIASLGAGGAIVSLSDPADEYEEMLLKTKAPIKAVSCHEALSNHSSQDIESESLPHALLGLH</sequence>
<dbReference type="Pfam" id="PF00117">
    <property type="entry name" value="GATase"/>
    <property type="match status" value="2"/>
</dbReference>
<dbReference type="Pfam" id="PF04715">
    <property type="entry name" value="Anth_synt_I_N"/>
    <property type="match status" value="1"/>
</dbReference>
<evidence type="ECO:0000313" key="13">
    <source>
        <dbReference type="EMBL" id="KAH7416481.1"/>
    </source>
</evidence>
<dbReference type="PRINTS" id="PR00097">
    <property type="entry name" value="ANTSNTHASEII"/>
</dbReference>
<keyword evidence="5" id="KW-0808">Transferase</keyword>
<dbReference type="InterPro" id="IPR029062">
    <property type="entry name" value="Class_I_gatase-like"/>
</dbReference>
<accession>A0A8T2TCC2</accession>
<dbReference type="PRINTS" id="PR00096">
    <property type="entry name" value="GATASE"/>
</dbReference>
<dbReference type="InterPro" id="IPR019999">
    <property type="entry name" value="Anth_synth_I-like"/>
</dbReference>
<dbReference type="PANTHER" id="PTHR11236:SF18">
    <property type="entry name" value="AMINODEOXYCHORISMATE SYNTHASE"/>
    <property type="match status" value="1"/>
</dbReference>
<feature type="domain" description="Chorismate-utilising enzyme C-terminal" evidence="11">
    <location>
        <begin position="673"/>
        <end position="930"/>
    </location>
</feature>
<dbReference type="EMBL" id="CM035419">
    <property type="protein sequence ID" value="KAH7416481.1"/>
    <property type="molecule type" value="Genomic_DNA"/>
</dbReference>
<keyword evidence="7" id="KW-0315">Glutamine amidotransferase</keyword>
<dbReference type="CDD" id="cd01743">
    <property type="entry name" value="GATase1_Anthranilate_Synthase"/>
    <property type="match status" value="1"/>
</dbReference>
<dbReference type="GO" id="GO:0008153">
    <property type="term" value="P:4-aminobenzoate biosynthetic process"/>
    <property type="evidence" value="ECO:0007669"/>
    <property type="project" value="TreeGrafter"/>
</dbReference>
<evidence type="ECO:0000259" key="12">
    <source>
        <dbReference type="Pfam" id="PF04715"/>
    </source>
</evidence>
<dbReference type="InterPro" id="IPR017926">
    <property type="entry name" value="GATASE"/>
</dbReference>
<dbReference type="Gene3D" id="3.60.120.10">
    <property type="entry name" value="Anthranilate synthase"/>
    <property type="match status" value="1"/>
</dbReference>
<dbReference type="InterPro" id="IPR006805">
    <property type="entry name" value="Anth_synth_I_N"/>
</dbReference>
<comment type="pathway">
    <text evidence="2">Cofactor biosynthesis; tetrahydrofolate biosynthesis; 4-aminobenzoate from chorismate: step 1/2.</text>
</comment>
<feature type="domain" description="Anthranilate synthase component I N-terminal" evidence="12">
    <location>
        <begin position="432"/>
        <end position="567"/>
    </location>
</feature>
<dbReference type="GO" id="GO:0000162">
    <property type="term" value="P:L-tryptophan biosynthetic process"/>
    <property type="evidence" value="ECO:0007669"/>
    <property type="project" value="TreeGrafter"/>
</dbReference>
<dbReference type="AlphaFoldDB" id="A0A8T2TCC2"/>
<dbReference type="InterPro" id="IPR005801">
    <property type="entry name" value="ADC_synthase"/>
</dbReference>
<name>A0A8T2TCC2_CERRI</name>
<comment type="caution">
    <text evidence="13">The sequence shown here is derived from an EMBL/GenBank/DDBJ whole genome shotgun (WGS) entry which is preliminary data.</text>
</comment>
<evidence type="ECO:0000256" key="2">
    <source>
        <dbReference type="ARBA" id="ARBA00005009"/>
    </source>
</evidence>
<dbReference type="PANTHER" id="PTHR11236">
    <property type="entry name" value="AMINOBENZOATE/ANTHRANILATE SYNTHASE"/>
    <property type="match status" value="1"/>
</dbReference>
<dbReference type="OrthoDB" id="64220at2759"/>
<dbReference type="InterPro" id="IPR015890">
    <property type="entry name" value="Chorismate_C"/>
</dbReference>
<feature type="domain" description="Glutamine amidotransferase" evidence="10">
    <location>
        <begin position="89"/>
        <end position="258"/>
    </location>
</feature>
<dbReference type="GO" id="GO:0046656">
    <property type="term" value="P:folic acid biosynthetic process"/>
    <property type="evidence" value="ECO:0007669"/>
    <property type="project" value="UniProtKB-KW"/>
</dbReference>
<comment type="similarity">
    <text evidence="3">In the C-terminal section; belongs to the anthranilate synthase component I family.</text>
</comment>
<dbReference type="GO" id="GO:0005737">
    <property type="term" value="C:cytoplasm"/>
    <property type="evidence" value="ECO:0007669"/>
    <property type="project" value="TreeGrafter"/>
</dbReference>
<dbReference type="InterPro" id="IPR006221">
    <property type="entry name" value="TrpG/PapA_dom"/>
</dbReference>
<organism evidence="13 14">
    <name type="scientific">Ceratopteris richardii</name>
    <name type="common">Triangle waterfern</name>
    <dbReference type="NCBI Taxonomy" id="49495"/>
    <lineage>
        <taxon>Eukaryota</taxon>
        <taxon>Viridiplantae</taxon>
        <taxon>Streptophyta</taxon>
        <taxon>Embryophyta</taxon>
        <taxon>Tracheophyta</taxon>
        <taxon>Polypodiopsida</taxon>
        <taxon>Polypodiidae</taxon>
        <taxon>Polypodiales</taxon>
        <taxon>Pteridineae</taxon>
        <taxon>Pteridaceae</taxon>
        <taxon>Parkerioideae</taxon>
        <taxon>Ceratopteris</taxon>
    </lineage>
</organism>
<evidence type="ECO:0000256" key="1">
    <source>
        <dbReference type="ARBA" id="ARBA00001000"/>
    </source>
</evidence>
<evidence type="ECO:0000256" key="3">
    <source>
        <dbReference type="ARBA" id="ARBA00005970"/>
    </source>
</evidence>
<evidence type="ECO:0000256" key="6">
    <source>
        <dbReference type="ARBA" id="ARBA00022909"/>
    </source>
</evidence>
<dbReference type="PRINTS" id="PR00099">
    <property type="entry name" value="CPSGATASE"/>
</dbReference>
<evidence type="ECO:0000256" key="7">
    <source>
        <dbReference type="ARBA" id="ARBA00022962"/>
    </source>
</evidence>
<dbReference type="PROSITE" id="PS51273">
    <property type="entry name" value="GATASE_TYPE_1"/>
    <property type="match status" value="1"/>
</dbReference>
<evidence type="ECO:0000256" key="9">
    <source>
        <dbReference type="ARBA" id="ARBA00031904"/>
    </source>
</evidence>
<dbReference type="NCBIfam" id="TIGR00566">
    <property type="entry name" value="trpG_papA"/>
    <property type="match status" value="1"/>
</dbReference>
<keyword evidence="6" id="KW-0289">Folate biosynthesis</keyword>